<proteinExistence type="predicted"/>
<sequence>MLPNLNNTTSEDYAMESPSTPYTIPLGMHAIPPDQLDLRPDSEIDHDILHPKPISSSKNIFFFWHSGYPTMHPYTQRTVRAWHRRFSKAGWTVYVIDRQPGSPRNIDKFLDVNDAKLFPEALTKGTLTGTYAVQHTSDLVRLPLLLTYGGVYTDVGFMQIGDLDALWNKTVGDPSSGYELLSYHSGSADEYSLTNYFLCCEKGNRLFDRAHRLLLKLWEGKTSTEGMHASPLLKGVPLMGGSFSINDEQGKHDAEESSRMLTDYIIQGQAISMVMGLVDEEEGWNGPEYLRDHVYAMEFMVGAQLINDLTNWDGKKAFDLMSLKMPEDGEISSNEQAQARDIVVQCLTKSYGFKLAHGMILRVFQDTLGSLWRKHPGSDVVVGTYAHWLRYAMVHWCPDKLPEREQFTVSKPIKVGPLLREA</sequence>
<dbReference type="SUPFAM" id="SSF53448">
    <property type="entry name" value="Nucleotide-diphospho-sugar transferases"/>
    <property type="match status" value="1"/>
</dbReference>
<evidence type="ECO:0008006" key="3">
    <source>
        <dbReference type="Google" id="ProtNLM"/>
    </source>
</evidence>
<dbReference type="Proteomes" id="UP000664132">
    <property type="component" value="Unassembled WGS sequence"/>
</dbReference>
<evidence type="ECO:0000313" key="1">
    <source>
        <dbReference type="EMBL" id="KAG4416597.1"/>
    </source>
</evidence>
<evidence type="ECO:0000313" key="2">
    <source>
        <dbReference type="Proteomes" id="UP000664132"/>
    </source>
</evidence>
<organism evidence="1 2">
    <name type="scientific">Cadophora malorum</name>
    <dbReference type="NCBI Taxonomy" id="108018"/>
    <lineage>
        <taxon>Eukaryota</taxon>
        <taxon>Fungi</taxon>
        <taxon>Dikarya</taxon>
        <taxon>Ascomycota</taxon>
        <taxon>Pezizomycotina</taxon>
        <taxon>Leotiomycetes</taxon>
        <taxon>Helotiales</taxon>
        <taxon>Ploettnerulaceae</taxon>
        <taxon>Cadophora</taxon>
    </lineage>
</organism>
<dbReference type="Pfam" id="PF05704">
    <property type="entry name" value="Caps_synth"/>
    <property type="match status" value="1"/>
</dbReference>
<dbReference type="InterPro" id="IPR029044">
    <property type="entry name" value="Nucleotide-diphossugar_trans"/>
</dbReference>
<accession>A0A8H7TCF9</accession>
<keyword evidence="2" id="KW-1185">Reference proteome</keyword>
<name>A0A8H7TCF9_9HELO</name>
<reference evidence="1" key="1">
    <citation type="submission" date="2021-02" db="EMBL/GenBank/DDBJ databases">
        <title>Genome sequence Cadophora malorum strain M34.</title>
        <authorList>
            <person name="Stefanovic E."/>
            <person name="Vu D."/>
            <person name="Scully C."/>
            <person name="Dijksterhuis J."/>
            <person name="Roader J."/>
            <person name="Houbraken J."/>
        </authorList>
    </citation>
    <scope>NUCLEOTIDE SEQUENCE</scope>
    <source>
        <strain evidence="1">M34</strain>
    </source>
</reference>
<dbReference type="InterPro" id="IPR008441">
    <property type="entry name" value="AfumC-like_glycosyl_Trfase"/>
</dbReference>
<comment type="caution">
    <text evidence="1">The sequence shown here is derived from an EMBL/GenBank/DDBJ whole genome shotgun (WGS) entry which is preliminary data.</text>
</comment>
<dbReference type="OrthoDB" id="409543at2759"/>
<dbReference type="AlphaFoldDB" id="A0A8H7TCF9"/>
<protein>
    <recommendedName>
        <fullName evidence="3">Capsule polysaccharide biosynthesis protein</fullName>
    </recommendedName>
</protein>
<dbReference type="Gene3D" id="3.90.550.20">
    <property type="match status" value="1"/>
</dbReference>
<dbReference type="GO" id="GO:0016757">
    <property type="term" value="F:glycosyltransferase activity"/>
    <property type="evidence" value="ECO:0007669"/>
    <property type="project" value="InterPro"/>
</dbReference>
<dbReference type="EMBL" id="JAFJYH010000180">
    <property type="protein sequence ID" value="KAG4416597.1"/>
    <property type="molecule type" value="Genomic_DNA"/>
</dbReference>
<gene>
    <name evidence="1" type="ORF">IFR04_010240</name>
</gene>